<reference evidence="2 3" key="1">
    <citation type="submission" date="2010-02" db="EMBL/GenBank/DDBJ databases">
        <authorList>
            <person name="Weinstock G."/>
            <person name="Sodergren E."/>
            <person name="Clifton S."/>
            <person name="Fulton L."/>
            <person name="Fulton B."/>
            <person name="Courtney L."/>
            <person name="Fronick C."/>
            <person name="Harrison M."/>
            <person name="Strong C."/>
            <person name="Farmer C."/>
            <person name="Delahaunty K."/>
            <person name="Markovic C."/>
            <person name="Hall O."/>
            <person name="Minx P."/>
            <person name="Tomlinson C."/>
            <person name="Mitreva M."/>
            <person name="Nelson J."/>
            <person name="Hou S."/>
            <person name="Wollam A."/>
            <person name="Pepin K.H."/>
            <person name="Johnson M."/>
            <person name="Bhonagiri V."/>
            <person name="Zhang X."/>
            <person name="Suruliraj S."/>
            <person name="Warren W."/>
            <person name="Chinwalla A."/>
            <person name="Mardis E.R."/>
            <person name="Wilson R.K."/>
        </authorList>
    </citation>
    <scope>NUCLEOTIDE SEQUENCE [LARGE SCALE GENOMIC DNA]</scope>
    <source>
        <strain evidence="2 3">DSM 2876</strain>
    </source>
</reference>
<evidence type="ECO:0000313" key="3">
    <source>
        <dbReference type="Proteomes" id="UP000006238"/>
    </source>
</evidence>
<comment type="caution">
    <text evidence="2">The sequence shown here is derived from an EMBL/GenBank/DDBJ whole genome shotgun (WGS) entry which is preliminary data.</text>
</comment>
<dbReference type="Pfam" id="PF09359">
    <property type="entry name" value="VTC"/>
    <property type="match status" value="1"/>
</dbReference>
<gene>
    <name evidence="2" type="ORF">BUTYVIB_00369</name>
</gene>
<organism evidence="2 3">
    <name type="scientific">Eshraghiella crossota DSM 2876</name>
    <dbReference type="NCBI Taxonomy" id="511680"/>
    <lineage>
        <taxon>Bacteria</taxon>
        <taxon>Bacillati</taxon>
        <taxon>Bacillota</taxon>
        <taxon>Clostridia</taxon>
        <taxon>Lachnospirales</taxon>
        <taxon>Lachnospiraceae</taxon>
        <taxon>Eshraghiella</taxon>
    </lineage>
</organism>
<dbReference type="InterPro" id="IPR018966">
    <property type="entry name" value="VTC_domain"/>
</dbReference>
<accession>D4RX18</accession>
<evidence type="ECO:0000313" key="2">
    <source>
        <dbReference type="EMBL" id="EFF69458.1"/>
    </source>
</evidence>
<dbReference type="Gene3D" id="3.20.100.30">
    <property type="entry name" value="VTC, catalytic tunnel domain"/>
    <property type="match status" value="1"/>
</dbReference>
<dbReference type="GO" id="GO:0006799">
    <property type="term" value="P:polyphosphate biosynthetic process"/>
    <property type="evidence" value="ECO:0007669"/>
    <property type="project" value="UniProtKB-ARBA"/>
</dbReference>
<name>D4RX18_9FIRM</name>
<keyword evidence="3" id="KW-1185">Reference proteome</keyword>
<dbReference type="AlphaFoldDB" id="D4RX18"/>
<dbReference type="HOGENOM" id="CLU_072767_1_0_9"/>
<dbReference type="STRING" id="45851.BHV86_07595"/>
<dbReference type="eggNOG" id="COG5036">
    <property type="taxonomic scope" value="Bacteria"/>
</dbReference>
<dbReference type="EMBL" id="ABWN01000018">
    <property type="protein sequence ID" value="EFF69458.1"/>
    <property type="molecule type" value="Genomic_DNA"/>
</dbReference>
<dbReference type="CDD" id="cd07750">
    <property type="entry name" value="PolyPPase_VTC_like"/>
    <property type="match status" value="1"/>
</dbReference>
<feature type="domain" description="VTC" evidence="1">
    <location>
        <begin position="53"/>
        <end position="276"/>
    </location>
</feature>
<protein>
    <submittedName>
        <fullName evidence="2">VTC domain protein</fullName>
    </submittedName>
</protein>
<dbReference type="InterPro" id="IPR042267">
    <property type="entry name" value="VTC_sf"/>
</dbReference>
<sequence>MVVIIRQLWNKSIHFRNNTNSLHTNITIAKYIYYDVKYRYRKVGGSMAIEIFNRYEKKYMIDKSVYEAITGYLTDYMEPDRYCVNGKKYTICNIYFDTDTDELIRRSIDKPVYKEKLRLRSYGTPSDDSEAFIEIKKKYKGIVNKRRTTMTLKEAENFIYKGMIPDSPEVNRQVLSEIRYFLDYYKVSPKVYISYERSAFYGIEDDSFRVTFDDNILARRDELDLRKGSFGEPILDNDKLLMEVKTSGGMPMWFLPVLSEYGIYPISFSKYGTEYRNYFTNYKGDITYV</sequence>
<proteinExistence type="predicted"/>
<evidence type="ECO:0000259" key="1">
    <source>
        <dbReference type="Pfam" id="PF09359"/>
    </source>
</evidence>
<dbReference type="Proteomes" id="UP000006238">
    <property type="component" value="Unassembled WGS sequence"/>
</dbReference>